<comment type="caution">
    <text evidence="1">The sequence shown here is derived from an EMBL/GenBank/DDBJ whole genome shotgun (WGS) entry which is preliminary data.</text>
</comment>
<dbReference type="EMBL" id="JBHLUD010000009">
    <property type="protein sequence ID" value="MFC0545322.1"/>
    <property type="molecule type" value="Genomic_DNA"/>
</dbReference>
<dbReference type="RefSeq" id="WP_273934807.1">
    <property type="nucleotide sequence ID" value="NZ_CP097263.1"/>
</dbReference>
<proteinExistence type="predicted"/>
<sequence length="68" mass="6886">MRTVVQALAIVPVLAAALALGSLLGNGAAPARSSDIARCIRGLPAGHKAHQAVAACVQSSPVIRKPRH</sequence>
<dbReference type="Proteomes" id="UP001589810">
    <property type="component" value="Unassembled WGS sequence"/>
</dbReference>
<accession>A0ABV6MZ25</accession>
<protein>
    <submittedName>
        <fullName evidence="1">Uncharacterized protein</fullName>
    </submittedName>
</protein>
<reference evidence="1 2" key="1">
    <citation type="submission" date="2024-09" db="EMBL/GenBank/DDBJ databases">
        <authorList>
            <person name="Sun Q."/>
            <person name="Mori K."/>
        </authorList>
    </citation>
    <scope>NUCLEOTIDE SEQUENCE [LARGE SCALE GENOMIC DNA]</scope>
    <source>
        <strain evidence="1 2">TBRC 1432</strain>
    </source>
</reference>
<name>A0ABV6MZ25_9PSEU</name>
<gene>
    <name evidence="1" type="ORF">ACFFH7_27690</name>
</gene>
<organism evidence="1 2">
    <name type="scientific">Kutzneria chonburiensis</name>
    <dbReference type="NCBI Taxonomy" id="1483604"/>
    <lineage>
        <taxon>Bacteria</taxon>
        <taxon>Bacillati</taxon>
        <taxon>Actinomycetota</taxon>
        <taxon>Actinomycetes</taxon>
        <taxon>Pseudonocardiales</taxon>
        <taxon>Pseudonocardiaceae</taxon>
        <taxon>Kutzneria</taxon>
    </lineage>
</organism>
<evidence type="ECO:0000313" key="2">
    <source>
        <dbReference type="Proteomes" id="UP001589810"/>
    </source>
</evidence>
<evidence type="ECO:0000313" key="1">
    <source>
        <dbReference type="EMBL" id="MFC0545322.1"/>
    </source>
</evidence>
<keyword evidence="2" id="KW-1185">Reference proteome</keyword>